<reference evidence="2 3" key="1">
    <citation type="journal article" date="2019" name="Sci. Rep.">
        <title>A high-quality genome of Eragrostis curvula grass provides insights into Poaceae evolution and supports new strategies to enhance forage quality.</title>
        <authorList>
            <person name="Carballo J."/>
            <person name="Santos B.A.C.M."/>
            <person name="Zappacosta D."/>
            <person name="Garbus I."/>
            <person name="Selva J.P."/>
            <person name="Gallo C.A."/>
            <person name="Diaz A."/>
            <person name="Albertini E."/>
            <person name="Caccamo M."/>
            <person name="Echenique V."/>
        </authorList>
    </citation>
    <scope>NUCLEOTIDE SEQUENCE [LARGE SCALE GENOMIC DNA]</scope>
    <source>
        <strain evidence="3">cv. Victoria</strain>
        <tissue evidence="2">Leaf</tissue>
    </source>
</reference>
<evidence type="ECO:0000256" key="1">
    <source>
        <dbReference type="SAM" id="MobiDB-lite"/>
    </source>
</evidence>
<protein>
    <submittedName>
        <fullName evidence="2">Uncharacterized protein</fullName>
    </submittedName>
</protein>
<organism evidence="2 3">
    <name type="scientific">Eragrostis curvula</name>
    <name type="common">weeping love grass</name>
    <dbReference type="NCBI Taxonomy" id="38414"/>
    <lineage>
        <taxon>Eukaryota</taxon>
        <taxon>Viridiplantae</taxon>
        <taxon>Streptophyta</taxon>
        <taxon>Embryophyta</taxon>
        <taxon>Tracheophyta</taxon>
        <taxon>Spermatophyta</taxon>
        <taxon>Magnoliopsida</taxon>
        <taxon>Liliopsida</taxon>
        <taxon>Poales</taxon>
        <taxon>Poaceae</taxon>
        <taxon>PACMAD clade</taxon>
        <taxon>Chloridoideae</taxon>
        <taxon>Eragrostideae</taxon>
        <taxon>Eragrostidinae</taxon>
        <taxon>Eragrostis</taxon>
    </lineage>
</organism>
<feature type="region of interest" description="Disordered" evidence="1">
    <location>
        <begin position="37"/>
        <end position="70"/>
    </location>
</feature>
<keyword evidence="3" id="KW-1185">Reference proteome</keyword>
<evidence type="ECO:0000313" key="3">
    <source>
        <dbReference type="Proteomes" id="UP000324897"/>
    </source>
</evidence>
<gene>
    <name evidence="2" type="ORF">EJB05_32666</name>
</gene>
<proteinExistence type="predicted"/>
<dbReference type="Proteomes" id="UP000324897">
    <property type="component" value="Unassembled WGS sequence"/>
</dbReference>
<accession>A0A5J9UGU1</accession>
<dbReference type="AlphaFoldDB" id="A0A5J9UGU1"/>
<dbReference type="EMBL" id="RWGY01000026">
    <property type="protein sequence ID" value="TVU22945.1"/>
    <property type="molecule type" value="Genomic_DNA"/>
</dbReference>
<name>A0A5J9UGU1_9POAL</name>
<comment type="caution">
    <text evidence="2">The sequence shown here is derived from an EMBL/GenBank/DDBJ whole genome shotgun (WGS) entry which is preliminary data.</text>
</comment>
<evidence type="ECO:0000313" key="2">
    <source>
        <dbReference type="EMBL" id="TVU22945.1"/>
    </source>
</evidence>
<dbReference type="Gramene" id="TVU22945">
    <property type="protein sequence ID" value="TVU22945"/>
    <property type="gene ID" value="EJB05_32666"/>
</dbReference>
<sequence length="70" mass="7940">MMDDYKKLQLLLLLPSPMAKILSSGIRSTFSKCTEQQAYKDTPKNHVPNSRKENEEGVQHPTDECCSTNL</sequence>
<feature type="compositionally biased region" description="Basic and acidic residues" evidence="1">
    <location>
        <begin position="50"/>
        <end position="63"/>
    </location>
</feature>